<evidence type="ECO:0000259" key="5">
    <source>
        <dbReference type="Pfam" id="PF01951"/>
    </source>
</evidence>
<dbReference type="RefSeq" id="WP_208269776.1">
    <property type="nucleotide sequence ID" value="NZ_BAAAGM010000070.1"/>
</dbReference>
<dbReference type="Gene3D" id="3.55.10.10">
    <property type="entry name" value="Archease domain"/>
    <property type="match status" value="1"/>
</dbReference>
<dbReference type="SUPFAM" id="SSF69819">
    <property type="entry name" value="MTH1598-like"/>
    <property type="match status" value="1"/>
</dbReference>
<name>A0ABS3R575_9ACTN</name>
<gene>
    <name evidence="6" type="ORF">J4557_28190</name>
</gene>
<keyword evidence="3" id="KW-0479">Metal-binding</keyword>
<evidence type="ECO:0000256" key="3">
    <source>
        <dbReference type="ARBA" id="ARBA00022723"/>
    </source>
</evidence>
<sequence>MSSTSAGGSAAGHRGVPHTADLRIEAWAPTRERCIAEAVAGLVGSFADTSGVRPSRTIRLSLPPGPNTDVLVSVLDEVIYRLEVDGELVLGVEIARAPGAGLIAELTAGDARRATAVGAVPKAVSLHGLRFDRSGEGWSCAVTIDV</sequence>
<dbReference type="InterPro" id="IPR036820">
    <property type="entry name" value="Archease_dom_sf"/>
</dbReference>
<comment type="caution">
    <text evidence="6">The sequence shown here is derived from an EMBL/GenBank/DDBJ whole genome shotgun (WGS) entry which is preliminary data.</text>
</comment>
<comment type="similarity">
    <text evidence="1">Belongs to the archease family.</text>
</comment>
<dbReference type="InterPro" id="IPR023572">
    <property type="entry name" value="Archease_dom"/>
</dbReference>
<organism evidence="6 7">
    <name type="scientific">Actinomadura nitritigenes</name>
    <dbReference type="NCBI Taxonomy" id="134602"/>
    <lineage>
        <taxon>Bacteria</taxon>
        <taxon>Bacillati</taxon>
        <taxon>Actinomycetota</taxon>
        <taxon>Actinomycetes</taxon>
        <taxon>Streptosporangiales</taxon>
        <taxon>Thermomonosporaceae</taxon>
        <taxon>Actinomadura</taxon>
    </lineage>
</organism>
<reference evidence="6 7" key="1">
    <citation type="submission" date="2021-03" db="EMBL/GenBank/DDBJ databases">
        <authorList>
            <person name="Kanchanasin P."/>
            <person name="Saeng-In P."/>
            <person name="Phongsopitanun W."/>
            <person name="Yuki M."/>
            <person name="Kudo T."/>
            <person name="Ohkuma M."/>
            <person name="Tanasupawat S."/>
        </authorList>
    </citation>
    <scope>NUCLEOTIDE SEQUENCE [LARGE SCALE GENOMIC DNA]</scope>
    <source>
        <strain evidence="6 7">L46</strain>
    </source>
</reference>
<accession>A0ABS3R575</accession>
<keyword evidence="2" id="KW-0819">tRNA processing</keyword>
<feature type="domain" description="Archease" evidence="5">
    <location>
        <begin position="16"/>
        <end position="146"/>
    </location>
</feature>
<proteinExistence type="inferred from homology"/>
<dbReference type="EMBL" id="JAGEOK010000019">
    <property type="protein sequence ID" value="MBO2441409.1"/>
    <property type="molecule type" value="Genomic_DNA"/>
</dbReference>
<evidence type="ECO:0000256" key="1">
    <source>
        <dbReference type="ARBA" id="ARBA00007963"/>
    </source>
</evidence>
<keyword evidence="7" id="KW-1185">Reference proteome</keyword>
<dbReference type="Pfam" id="PF01951">
    <property type="entry name" value="Archease"/>
    <property type="match status" value="1"/>
</dbReference>
<evidence type="ECO:0000256" key="4">
    <source>
        <dbReference type="ARBA" id="ARBA00022837"/>
    </source>
</evidence>
<evidence type="ECO:0000313" key="7">
    <source>
        <dbReference type="Proteomes" id="UP000666915"/>
    </source>
</evidence>
<protein>
    <submittedName>
        <fullName evidence="6">Archease</fullName>
    </submittedName>
</protein>
<keyword evidence="4" id="KW-0106">Calcium</keyword>
<evidence type="ECO:0000313" key="6">
    <source>
        <dbReference type="EMBL" id="MBO2441409.1"/>
    </source>
</evidence>
<dbReference type="Proteomes" id="UP000666915">
    <property type="component" value="Unassembled WGS sequence"/>
</dbReference>
<evidence type="ECO:0000256" key="2">
    <source>
        <dbReference type="ARBA" id="ARBA00022694"/>
    </source>
</evidence>